<dbReference type="EMBL" id="AP012489">
    <property type="protein sequence ID" value="BAN89723.1"/>
    <property type="molecule type" value="Genomic_DNA"/>
</dbReference>
<dbReference type="GO" id="GO:0052816">
    <property type="term" value="F:long-chain fatty acyl-CoA hydrolase activity"/>
    <property type="evidence" value="ECO:0007669"/>
    <property type="project" value="TreeGrafter"/>
</dbReference>
<feature type="domain" description="HotDog ACOT-type" evidence="2">
    <location>
        <begin position="12"/>
        <end position="125"/>
    </location>
</feature>
<dbReference type="SUPFAM" id="SSF54637">
    <property type="entry name" value="Thioesterase/thiol ester dehydrase-isomerase"/>
    <property type="match status" value="2"/>
</dbReference>
<evidence type="ECO:0000256" key="1">
    <source>
        <dbReference type="ARBA" id="ARBA00022801"/>
    </source>
</evidence>
<proteinExistence type="predicted"/>
<keyword evidence="1 3" id="KW-0378">Hydrolase</keyword>
<evidence type="ECO:0000313" key="4">
    <source>
        <dbReference type="Proteomes" id="UP000016887"/>
    </source>
</evidence>
<dbReference type="InterPro" id="IPR006683">
    <property type="entry name" value="Thioestr_dom"/>
</dbReference>
<dbReference type="STRING" id="1198449.ACAM_0254"/>
<dbReference type="Pfam" id="PF03061">
    <property type="entry name" value="4HBT"/>
    <property type="match status" value="2"/>
</dbReference>
<dbReference type="Gene3D" id="3.10.129.10">
    <property type="entry name" value="Hotdog Thioesterase"/>
    <property type="match status" value="2"/>
</dbReference>
<dbReference type="CDD" id="cd03442">
    <property type="entry name" value="BFIT_BACH"/>
    <property type="match status" value="2"/>
</dbReference>
<accession>U3TCN4</accession>
<dbReference type="PANTHER" id="PTHR11049">
    <property type="entry name" value="ACYL COENZYME A THIOESTER HYDROLASE"/>
    <property type="match status" value="1"/>
</dbReference>
<name>U3TCN4_9CREN</name>
<dbReference type="KEGG" id="acj:ACAM_0254"/>
<dbReference type="Proteomes" id="UP000016887">
    <property type="component" value="Chromosome"/>
</dbReference>
<feature type="domain" description="HotDog ACOT-type" evidence="2">
    <location>
        <begin position="182"/>
        <end position="294"/>
    </location>
</feature>
<reference evidence="3 4" key="1">
    <citation type="journal article" date="2013" name="Appl. Environ. Microbiol.">
        <title>Variation of the Virus-Related Elements within Syntenic Genomes of the Hyperthermophilic Archaeon Aeropyrum.</title>
        <authorList>
            <person name="Daifuku T."/>
            <person name="Yoshida T."/>
            <person name="Kitamura T."/>
            <person name="Kawaichi S."/>
            <person name="Inoue T."/>
            <person name="Nomura K."/>
            <person name="Yoshida Y."/>
            <person name="Kuno S."/>
            <person name="Sako Y."/>
        </authorList>
    </citation>
    <scope>NUCLEOTIDE SEQUENCE [LARGE SCALE GENOMIC DNA]</scope>
    <source>
        <strain evidence="3 4">SY1</strain>
    </source>
</reference>
<dbReference type="RefSeq" id="WP_022541003.1">
    <property type="nucleotide sequence ID" value="NC_022521.1"/>
</dbReference>
<organism evidence="3 4">
    <name type="scientific">Aeropyrum camini SY1 = JCM 12091</name>
    <dbReference type="NCBI Taxonomy" id="1198449"/>
    <lineage>
        <taxon>Archaea</taxon>
        <taxon>Thermoproteota</taxon>
        <taxon>Thermoprotei</taxon>
        <taxon>Desulfurococcales</taxon>
        <taxon>Desulfurococcaceae</taxon>
        <taxon>Aeropyrum</taxon>
    </lineage>
</organism>
<evidence type="ECO:0000259" key="2">
    <source>
        <dbReference type="PROSITE" id="PS51770"/>
    </source>
</evidence>
<dbReference type="InterPro" id="IPR033120">
    <property type="entry name" value="HOTDOG_ACOT"/>
</dbReference>
<dbReference type="eggNOG" id="arCOG00773">
    <property type="taxonomic scope" value="Archaea"/>
</dbReference>
<dbReference type="GO" id="GO:0005737">
    <property type="term" value="C:cytoplasm"/>
    <property type="evidence" value="ECO:0007669"/>
    <property type="project" value="TreeGrafter"/>
</dbReference>
<dbReference type="AlphaFoldDB" id="U3TCN4"/>
<dbReference type="InterPro" id="IPR029069">
    <property type="entry name" value="HotDog_dom_sf"/>
</dbReference>
<protein>
    <submittedName>
        <fullName evidence="3">Acyl coenzyme A thioester hydrolase</fullName>
        <ecNumber evidence="3">3.1.2.-</ecNumber>
    </submittedName>
</protein>
<sequence>MASGCSRIFSVSDTVVSTLHIIMQSHANPLGILHGGNMIRWLVDAGTLAASKVVIGYPLLAGIDFIYLGKPVGVGETLAIFAWAPYAGRSSVEVGLAAYSLGRPGGRGLERVSTAHMTFVNVKPLDGSLKPYPHGSCIEAVDREEEGLVEAGLRMRRSRSERLSARERLRKTLYRLREPGPEPFEVESYRIVNPVDSVAYDVMHAGAMLYIVDELGAVAAMRNAEGIVVTGFVGPADFIAPMRVGEVLRMWARTAYVGRSSVEVLIRSASGFMGGVEARLTSEAYLTYISLDTSGRPVEVKPPRGWAPGEDALRRAEWRRQLIRSIDTGEVALEPPKRFLDMLMRGRRR</sequence>
<evidence type="ECO:0000313" key="3">
    <source>
        <dbReference type="EMBL" id="BAN89723.1"/>
    </source>
</evidence>
<dbReference type="InterPro" id="IPR040170">
    <property type="entry name" value="Cytosol_ACT"/>
</dbReference>
<keyword evidence="4" id="KW-1185">Reference proteome</keyword>
<dbReference type="PROSITE" id="PS51770">
    <property type="entry name" value="HOTDOG_ACOT"/>
    <property type="match status" value="2"/>
</dbReference>
<dbReference type="EC" id="3.1.2.-" evidence="3"/>
<dbReference type="GO" id="GO:0006637">
    <property type="term" value="P:acyl-CoA metabolic process"/>
    <property type="evidence" value="ECO:0007669"/>
    <property type="project" value="TreeGrafter"/>
</dbReference>
<gene>
    <name evidence="3" type="ORF">ACAM_0254</name>
</gene>
<dbReference type="GeneID" id="17109784"/>